<reference evidence="10 11" key="1">
    <citation type="journal article" date="2014" name="Genome Announc.">
        <title>Complete Genome Sequence of Hyphomicrobium nitrativorans Strain NL23, a Denitrifying Bacterium Isolated from Biofilm of a Methanol-Fed Denitrification System Treating Seawater at the Montreal Biodome.</title>
        <authorList>
            <person name="Martineau C."/>
            <person name="Villeneuve C."/>
            <person name="Mauffrey F."/>
            <person name="Villemur R."/>
        </authorList>
    </citation>
    <scope>NUCLEOTIDE SEQUENCE [LARGE SCALE GENOMIC DNA]</scope>
    <source>
        <strain evidence="10">NL23</strain>
    </source>
</reference>
<evidence type="ECO:0000256" key="8">
    <source>
        <dbReference type="SAM" id="Phobius"/>
    </source>
</evidence>
<dbReference type="GO" id="GO:0005886">
    <property type="term" value="C:plasma membrane"/>
    <property type="evidence" value="ECO:0007669"/>
    <property type="project" value="TreeGrafter"/>
</dbReference>
<keyword evidence="4" id="KW-0677">Repeat</keyword>
<dbReference type="PROSITE" id="PS51379">
    <property type="entry name" value="4FE4S_FER_2"/>
    <property type="match status" value="2"/>
</dbReference>
<dbReference type="AlphaFoldDB" id="V5S9X1"/>
<name>V5S9X1_9HYPH</name>
<keyword evidence="8" id="KW-0812">Transmembrane</keyword>
<dbReference type="KEGG" id="hni:W911_02520"/>
<feature type="domain" description="4Fe-4S ferredoxin-type" evidence="9">
    <location>
        <begin position="223"/>
        <end position="253"/>
    </location>
</feature>
<dbReference type="HOGENOM" id="CLU_066585_1_0_5"/>
<dbReference type="SUPFAM" id="SSF54862">
    <property type="entry name" value="4Fe-4S ferredoxins"/>
    <property type="match status" value="1"/>
</dbReference>
<evidence type="ECO:0000256" key="2">
    <source>
        <dbReference type="ARBA" id="ARBA00022485"/>
    </source>
</evidence>
<evidence type="ECO:0000259" key="9">
    <source>
        <dbReference type="PROSITE" id="PS51379"/>
    </source>
</evidence>
<dbReference type="Proteomes" id="UP000018542">
    <property type="component" value="Chromosome"/>
</dbReference>
<evidence type="ECO:0000313" key="11">
    <source>
        <dbReference type="Proteomes" id="UP000018542"/>
    </source>
</evidence>
<dbReference type="GO" id="GO:0051539">
    <property type="term" value="F:4 iron, 4 sulfur cluster binding"/>
    <property type="evidence" value="ECO:0007669"/>
    <property type="project" value="UniProtKB-KW"/>
</dbReference>
<keyword evidence="1" id="KW-0813">Transport</keyword>
<accession>V5S9X1</accession>
<dbReference type="EMBL" id="CP006912">
    <property type="protein sequence ID" value="AHB47536.1"/>
    <property type="molecule type" value="Genomic_DNA"/>
</dbReference>
<keyword evidence="3" id="KW-0479">Metal-binding</keyword>
<feature type="transmembrane region" description="Helical" evidence="8">
    <location>
        <begin position="145"/>
        <end position="163"/>
    </location>
</feature>
<dbReference type="PANTHER" id="PTHR30176">
    <property type="entry name" value="FERREDOXIN-TYPE PROTEIN NAPH"/>
    <property type="match status" value="1"/>
</dbReference>
<keyword evidence="5" id="KW-0249">Electron transport</keyword>
<keyword evidence="8" id="KW-0472">Membrane</keyword>
<evidence type="ECO:0000256" key="1">
    <source>
        <dbReference type="ARBA" id="ARBA00022448"/>
    </source>
</evidence>
<dbReference type="GO" id="GO:0046872">
    <property type="term" value="F:metal ion binding"/>
    <property type="evidence" value="ECO:0007669"/>
    <property type="project" value="UniProtKB-KW"/>
</dbReference>
<organism evidence="10 11">
    <name type="scientific">Hyphomicrobium nitrativorans NL23</name>
    <dbReference type="NCBI Taxonomy" id="1029756"/>
    <lineage>
        <taxon>Bacteria</taxon>
        <taxon>Pseudomonadati</taxon>
        <taxon>Pseudomonadota</taxon>
        <taxon>Alphaproteobacteria</taxon>
        <taxon>Hyphomicrobiales</taxon>
        <taxon>Hyphomicrobiaceae</taxon>
        <taxon>Hyphomicrobium</taxon>
    </lineage>
</organism>
<dbReference type="Pfam" id="PF12801">
    <property type="entry name" value="Fer4_5"/>
    <property type="match status" value="2"/>
</dbReference>
<dbReference type="NCBIfam" id="TIGR02163">
    <property type="entry name" value="napH"/>
    <property type="match status" value="1"/>
</dbReference>
<keyword evidence="11" id="KW-1185">Reference proteome</keyword>
<evidence type="ECO:0000256" key="7">
    <source>
        <dbReference type="ARBA" id="ARBA00023014"/>
    </source>
</evidence>
<keyword evidence="7" id="KW-0411">Iron-sulfur</keyword>
<dbReference type="Pfam" id="PF13237">
    <property type="entry name" value="Fer4_10"/>
    <property type="match status" value="1"/>
</dbReference>
<proteinExistence type="predicted"/>
<dbReference type="PATRIC" id="fig|1029756.8.peg.535"/>
<evidence type="ECO:0000256" key="5">
    <source>
        <dbReference type="ARBA" id="ARBA00022982"/>
    </source>
</evidence>
<evidence type="ECO:0000256" key="6">
    <source>
        <dbReference type="ARBA" id="ARBA00023004"/>
    </source>
</evidence>
<dbReference type="InterPro" id="IPR051684">
    <property type="entry name" value="Electron_Trans/Redox"/>
</dbReference>
<evidence type="ECO:0000256" key="4">
    <source>
        <dbReference type="ARBA" id="ARBA00022737"/>
    </source>
</evidence>
<feature type="domain" description="4Fe-4S ferredoxin-type" evidence="9">
    <location>
        <begin position="256"/>
        <end position="285"/>
    </location>
</feature>
<gene>
    <name evidence="10" type="primary">napH</name>
    <name evidence="10" type="ORF">W911_02520</name>
</gene>
<dbReference type="InterPro" id="IPR017896">
    <property type="entry name" value="4Fe4S_Fe-S-bd"/>
</dbReference>
<keyword evidence="6" id="KW-0408">Iron</keyword>
<keyword evidence="2" id="KW-0004">4Fe-4S</keyword>
<evidence type="ECO:0000256" key="3">
    <source>
        <dbReference type="ARBA" id="ARBA00022723"/>
    </source>
</evidence>
<dbReference type="STRING" id="1029756.W911_02520"/>
<keyword evidence="8" id="KW-1133">Transmembrane helix</keyword>
<dbReference type="InterPro" id="IPR011886">
    <property type="entry name" value="NapH_MauN"/>
</dbReference>
<feature type="transmembrane region" description="Helical" evidence="8">
    <location>
        <begin position="88"/>
        <end position="105"/>
    </location>
</feature>
<feature type="transmembrane region" description="Helical" evidence="8">
    <location>
        <begin position="39"/>
        <end position="56"/>
    </location>
</feature>
<dbReference type="NCBIfam" id="NF007013">
    <property type="entry name" value="PRK09477.1"/>
    <property type="match status" value="1"/>
</dbReference>
<dbReference type="InterPro" id="IPR017900">
    <property type="entry name" value="4Fe4S_Fe_S_CS"/>
</dbReference>
<dbReference type="PANTHER" id="PTHR30176:SF3">
    <property type="entry name" value="FERREDOXIN-TYPE PROTEIN NAPH"/>
    <property type="match status" value="1"/>
</dbReference>
<dbReference type="OrthoDB" id="9806398at2"/>
<sequence>MNRKAAVEWLTSDARTYAAERRGWLYAHRFWLARRASQALVLAIFLTGPWLGLWIARGNFASSEILGVLPLADPFIFVQSLAAGHRPILLSLIGVATITAFYFLVGGRVYCSWVCPVNVVTDTAHWLRDKLGLTRDRKLDRRTRLWIIAAAILASFLSGTIAWEFLNPVSTLQRGIIFGIGAGWGIVAAVFMLDLFVTRRGWCSHLCPVGAFYGLIGKHSLVRVSAINRTACTDCGACFKACPEPHVITPALKGTGTHLIVSGDCTNCAACIDSCYIDVFEYGTRLSSRHAAPERFIEPQPAQ</sequence>
<dbReference type="RefSeq" id="WP_023785930.1">
    <property type="nucleotide sequence ID" value="NC_022997.1"/>
</dbReference>
<protein>
    <submittedName>
        <fullName evidence="10">Quinol dehydrogenase</fullName>
    </submittedName>
</protein>
<evidence type="ECO:0000313" key="10">
    <source>
        <dbReference type="EMBL" id="AHB47536.1"/>
    </source>
</evidence>
<dbReference type="PROSITE" id="PS00198">
    <property type="entry name" value="4FE4S_FER_1"/>
    <property type="match status" value="1"/>
</dbReference>
<feature type="transmembrane region" description="Helical" evidence="8">
    <location>
        <begin position="175"/>
        <end position="197"/>
    </location>
</feature>
<dbReference type="Gene3D" id="3.30.70.20">
    <property type="match status" value="1"/>
</dbReference>